<dbReference type="InterPro" id="IPR036388">
    <property type="entry name" value="WH-like_DNA-bd_sf"/>
</dbReference>
<dbReference type="GO" id="GO:0008168">
    <property type="term" value="F:methyltransferase activity"/>
    <property type="evidence" value="ECO:0007669"/>
    <property type="project" value="UniProtKB-KW"/>
</dbReference>
<keyword evidence="2" id="KW-0238">DNA-binding</keyword>
<evidence type="ECO:0000313" key="2">
    <source>
        <dbReference type="EMBL" id="MBB5707124.1"/>
    </source>
</evidence>
<feature type="domain" description="Methyltransferase" evidence="1">
    <location>
        <begin position="203"/>
        <end position="296"/>
    </location>
</feature>
<dbReference type="Pfam" id="PF13649">
    <property type="entry name" value="Methyltransf_25"/>
    <property type="match status" value="1"/>
</dbReference>
<dbReference type="CDD" id="cd02440">
    <property type="entry name" value="AdoMet_MTases"/>
    <property type="match status" value="1"/>
</dbReference>
<dbReference type="EMBL" id="JACIJH010000007">
    <property type="protein sequence ID" value="MBB5707124.1"/>
    <property type="molecule type" value="Genomic_DNA"/>
</dbReference>
<dbReference type="InterPro" id="IPR029063">
    <property type="entry name" value="SAM-dependent_MTases_sf"/>
</dbReference>
<protein>
    <submittedName>
        <fullName evidence="2">DNA-binding IscR family transcriptional regulator/ubiquinone/menaquinone biosynthesis C-methylase UbiE</fullName>
    </submittedName>
</protein>
<dbReference type="Pfam" id="PF02082">
    <property type="entry name" value="Rrf2"/>
    <property type="match status" value="1"/>
</dbReference>
<comment type="caution">
    <text evidence="2">The sequence shown here is derived from an EMBL/GenBank/DDBJ whole genome shotgun (WGS) entry which is preliminary data.</text>
</comment>
<organism evidence="2 3">
    <name type="scientific">Sphingopyxis panaciterrulae</name>
    <dbReference type="NCBI Taxonomy" id="462372"/>
    <lineage>
        <taxon>Bacteria</taxon>
        <taxon>Pseudomonadati</taxon>
        <taxon>Pseudomonadota</taxon>
        <taxon>Alphaproteobacteria</taxon>
        <taxon>Sphingomonadales</taxon>
        <taxon>Sphingomonadaceae</taxon>
        <taxon>Sphingopyxis</taxon>
    </lineage>
</organism>
<dbReference type="GO" id="GO:0003677">
    <property type="term" value="F:DNA binding"/>
    <property type="evidence" value="ECO:0007669"/>
    <property type="project" value="UniProtKB-KW"/>
</dbReference>
<accession>A0A7W9B6F3</accession>
<name>A0A7W9B6F3_9SPHN</name>
<dbReference type="SUPFAM" id="SSF53335">
    <property type="entry name" value="S-adenosyl-L-methionine-dependent methyltransferases"/>
    <property type="match status" value="1"/>
</dbReference>
<dbReference type="PANTHER" id="PTHR33221">
    <property type="entry name" value="WINGED HELIX-TURN-HELIX TRANSCRIPTIONAL REGULATOR, RRF2 FAMILY"/>
    <property type="match status" value="1"/>
</dbReference>
<keyword evidence="2" id="KW-0808">Transferase</keyword>
<dbReference type="InterPro" id="IPR000944">
    <property type="entry name" value="Tscrpt_reg_Rrf2"/>
</dbReference>
<proteinExistence type="predicted"/>
<reference evidence="2 3" key="1">
    <citation type="submission" date="2020-08" db="EMBL/GenBank/DDBJ databases">
        <title>Genomic Encyclopedia of Type Strains, Phase IV (KMG-IV): sequencing the most valuable type-strain genomes for metagenomic binning, comparative biology and taxonomic classification.</title>
        <authorList>
            <person name="Goeker M."/>
        </authorList>
    </citation>
    <scope>NUCLEOTIDE SEQUENCE [LARGE SCALE GENOMIC DNA]</scope>
    <source>
        <strain evidence="2 3">DSM 27163</strain>
    </source>
</reference>
<dbReference type="SUPFAM" id="SSF46785">
    <property type="entry name" value="Winged helix' DNA-binding domain"/>
    <property type="match status" value="1"/>
</dbReference>
<dbReference type="InterPro" id="IPR041698">
    <property type="entry name" value="Methyltransf_25"/>
</dbReference>
<keyword evidence="3" id="KW-1185">Reference proteome</keyword>
<evidence type="ECO:0000313" key="3">
    <source>
        <dbReference type="Proteomes" id="UP000537161"/>
    </source>
</evidence>
<sequence>MKRDSRLSGVLHVLLHMAEAGGPLTSASLAKAMQTNPVVVRRILAGLREAGFVRSEKGHGGGWTIARDLSAITMRDVYDAIGRPHLMAMGNRTDAPGCLVEQAVNAALDTSFREAEALLLDRFEAVTLAALAADFHARMAARSPRQRIMPMAEGVQHFLDSFKDPAAVARYSEGPRRFVPGLDGLHRMTGLLLAERAPADGHILVLGAGGGSELKAMADAHPGWRFTGVDPAAPMLDLAAKIMGPDAARAELIEGTIDDAPIGPFDGATCLLTLHFLDRAERIRTVAEIRRRLKPGAAFVAAHGSFPQEAGARDRWLDRYAAYAITSGGDPEQVAKGRQAVATHVAMLSPEEDEAVLRTAGFTGVESFYAAFTWRGWVGYA</sequence>
<dbReference type="GO" id="GO:0003700">
    <property type="term" value="F:DNA-binding transcription factor activity"/>
    <property type="evidence" value="ECO:0007669"/>
    <property type="project" value="TreeGrafter"/>
</dbReference>
<dbReference type="Gene3D" id="3.40.50.150">
    <property type="entry name" value="Vaccinia Virus protein VP39"/>
    <property type="match status" value="1"/>
</dbReference>
<dbReference type="Proteomes" id="UP000537161">
    <property type="component" value="Unassembled WGS sequence"/>
</dbReference>
<evidence type="ECO:0000259" key="1">
    <source>
        <dbReference type="Pfam" id="PF13649"/>
    </source>
</evidence>
<dbReference type="GO" id="GO:0032259">
    <property type="term" value="P:methylation"/>
    <property type="evidence" value="ECO:0007669"/>
    <property type="project" value="UniProtKB-KW"/>
</dbReference>
<dbReference type="PROSITE" id="PS51197">
    <property type="entry name" value="HTH_RRF2_2"/>
    <property type="match status" value="1"/>
</dbReference>
<dbReference type="GO" id="GO:0005829">
    <property type="term" value="C:cytosol"/>
    <property type="evidence" value="ECO:0007669"/>
    <property type="project" value="TreeGrafter"/>
</dbReference>
<gene>
    <name evidence="2" type="ORF">FHR21_002486</name>
</gene>
<keyword evidence="2" id="KW-0489">Methyltransferase</keyword>
<keyword evidence="2" id="KW-0830">Ubiquinone</keyword>
<dbReference type="PANTHER" id="PTHR33221:SF15">
    <property type="entry name" value="HTH-TYPE TRANSCRIPTIONAL REGULATOR YWGB-RELATED"/>
    <property type="match status" value="1"/>
</dbReference>
<dbReference type="AlphaFoldDB" id="A0A7W9B6F3"/>
<dbReference type="Gene3D" id="1.10.10.10">
    <property type="entry name" value="Winged helix-like DNA-binding domain superfamily/Winged helix DNA-binding domain"/>
    <property type="match status" value="1"/>
</dbReference>
<dbReference type="InterPro" id="IPR036390">
    <property type="entry name" value="WH_DNA-bd_sf"/>
</dbReference>